<accession>A0A934VCF9</accession>
<dbReference type="AlphaFoldDB" id="A0A934VCF9"/>
<comment type="caution">
    <text evidence="2">The sequence shown here is derived from an EMBL/GenBank/DDBJ whole genome shotgun (WGS) entry which is preliminary data.</text>
</comment>
<dbReference type="EMBL" id="JAENIK010000013">
    <property type="protein sequence ID" value="MBK1818303.1"/>
    <property type="molecule type" value="Genomic_DNA"/>
</dbReference>
<proteinExistence type="predicted"/>
<sequence>MKQHIITAGVLGLLSSFVFAGSVASDTTSAVPAASGDGFARARRPISNPTLFDLALPATNVHPLFLYHSLPKNINTTLGKLPLGGDVELYALQFEIALNDRLSVVATKDGYVDVNPDSTASGETGFANLGGGLKYAFILDPVSQTALSGTVTLELPTGNSDVFQGEGDGLINLSLSGLKLIDDWQFSVGTGVQIPFSDEQSSELWTSAHASYEISRYFIPLVELNWFHVLDSGNGAGNYPTHVGGSVPAVIEFEGGDLFNLGAANSDASRDFVSTAVGFRSRLTESVDAGVAYEIPLTDDEDSLMKSRWTVDLVWSF</sequence>
<dbReference type="RefSeq" id="WP_200353251.1">
    <property type="nucleotide sequence ID" value="NZ_BAABHZ010000002.1"/>
</dbReference>
<reference evidence="2" key="1">
    <citation type="submission" date="2021-01" db="EMBL/GenBank/DDBJ databases">
        <title>Modified the classification status of verrucomicrobia.</title>
        <authorList>
            <person name="Feng X."/>
        </authorList>
    </citation>
    <scope>NUCLEOTIDE SEQUENCE</scope>
    <source>
        <strain evidence="2">JCM 18052</strain>
    </source>
</reference>
<evidence type="ECO:0008006" key="4">
    <source>
        <dbReference type="Google" id="ProtNLM"/>
    </source>
</evidence>
<organism evidence="2 3">
    <name type="scientific">Luteolibacter yonseiensis</name>
    <dbReference type="NCBI Taxonomy" id="1144680"/>
    <lineage>
        <taxon>Bacteria</taxon>
        <taxon>Pseudomonadati</taxon>
        <taxon>Verrucomicrobiota</taxon>
        <taxon>Verrucomicrobiia</taxon>
        <taxon>Verrucomicrobiales</taxon>
        <taxon>Verrucomicrobiaceae</taxon>
        <taxon>Luteolibacter</taxon>
    </lineage>
</organism>
<evidence type="ECO:0000256" key="1">
    <source>
        <dbReference type="SAM" id="SignalP"/>
    </source>
</evidence>
<gene>
    <name evidence="2" type="ORF">JIN84_21970</name>
</gene>
<protein>
    <recommendedName>
        <fullName evidence="4">Transporter</fullName>
    </recommendedName>
</protein>
<feature type="signal peptide" evidence="1">
    <location>
        <begin position="1"/>
        <end position="20"/>
    </location>
</feature>
<dbReference type="Proteomes" id="UP000600139">
    <property type="component" value="Unassembled WGS sequence"/>
</dbReference>
<feature type="chain" id="PRO_5037552251" description="Transporter" evidence="1">
    <location>
        <begin position="21"/>
        <end position="317"/>
    </location>
</feature>
<evidence type="ECO:0000313" key="3">
    <source>
        <dbReference type="Proteomes" id="UP000600139"/>
    </source>
</evidence>
<evidence type="ECO:0000313" key="2">
    <source>
        <dbReference type="EMBL" id="MBK1818303.1"/>
    </source>
</evidence>
<name>A0A934VCF9_9BACT</name>
<keyword evidence="1" id="KW-0732">Signal</keyword>
<keyword evidence="3" id="KW-1185">Reference proteome</keyword>